<dbReference type="PANTHER" id="PTHR23303">
    <property type="entry name" value="CARBOXYPEPTIDASE REGULATORY REGION-CONTAINING"/>
    <property type="match status" value="1"/>
</dbReference>
<feature type="domain" description="SD-repeat containing protein B" evidence="5">
    <location>
        <begin position="155"/>
        <end position="260"/>
    </location>
</feature>
<evidence type="ECO:0000313" key="6">
    <source>
        <dbReference type="EMBL" id="CAE8650126.1"/>
    </source>
</evidence>
<evidence type="ECO:0000259" key="5">
    <source>
        <dbReference type="Pfam" id="PF17210"/>
    </source>
</evidence>
<feature type="domain" description="SD-repeat containing protein B" evidence="5">
    <location>
        <begin position="482"/>
        <end position="587"/>
    </location>
</feature>
<evidence type="ECO:0000256" key="4">
    <source>
        <dbReference type="SAM" id="MobiDB-lite"/>
    </source>
</evidence>
<dbReference type="InterPro" id="IPR013783">
    <property type="entry name" value="Ig-like_fold"/>
</dbReference>
<dbReference type="InterPro" id="IPR051417">
    <property type="entry name" value="SDr/BOS_complex"/>
</dbReference>
<gene>
    <name evidence="6" type="ORF">PGLA2088_LOCUS8016</name>
</gene>
<dbReference type="Gene3D" id="2.60.40.10">
    <property type="entry name" value="Immunoglobulins"/>
    <property type="match status" value="8"/>
</dbReference>
<proteinExistence type="predicted"/>
<evidence type="ECO:0000256" key="3">
    <source>
        <dbReference type="ARBA" id="ARBA00022729"/>
    </source>
</evidence>
<sequence length="787" mass="81050">MPNGYVASPTNQGSDPALDSNPNPSIVRLEAGESNLTIDFGFYQPAAIGDFVWNDLNANGIQDAGEPGIAGVSVELNIVGGATISTTTDANGGYLFSDLGVGIYSVNVTIPSGYVASPTSQGSDPAIDSNPNPSIVVLEAGKSNLTIDFGFYQPAAIGDFVWNDLNANGIQDVGEPGTPGVSVELNIVGGATISTTTNANGSYLFSDLDVGTYSINVTIPSGYVASPTNVGGDPAIDSNPNPSLVVLEAGKSNLTIDFGFYQPAAIGDFVWNDLNANGIQEAGEPGIAGVSVELNTVGGATISTTTDANGSYLFSDLGVGIYSVNVTIPSGYVASPTNVGGDPAIDSNPNPSTVDLEAGESNLTIDFGFYQPAAIGDFVWNDLNANGIQDPGEPGIAGVLVDLNIVGGATISTATNANGSYLFSDLGVGTYSINVTIPSGYVASPTNVGGDPAIDSNPNPSIVVLEAGKSNLTIDFGFYQPAAIGDFVWNDLNANGIQDACEPGIAGVLVELNIVGGATISTTTNANGSYLFSDLGVGRYRIKVTMPKGYVASPTNVGGDPAIDSNPNPSLVVLEAGKSNLTIDFGFYQPRWRRRHYLPCLHRKRRYLPRWRRKRHHLPSVGDFVWNDLNANGIQDVGEPGIPGVSVELNIVGGATISTATNANGNYLFSNLGLGAYSIRVAMIPSGYVASPTNVGGDPARDSNPNPSTVVLEAGGCDLKIDFGFYQPAAIGDFVWNDLNANGIQEAGEPGIAGVSVKLNIAGGAPTGTATADANGNYLFSDLDVGT</sequence>
<feature type="domain" description="SD-repeat containing protein B" evidence="5">
    <location>
        <begin position="729"/>
        <end position="787"/>
    </location>
</feature>
<keyword evidence="3" id="KW-0732">Signal</keyword>
<dbReference type="SUPFAM" id="SSF117074">
    <property type="entry name" value="Hypothetical protein PA1324"/>
    <property type="match status" value="7"/>
</dbReference>
<feature type="region of interest" description="Disordered" evidence="4">
    <location>
        <begin position="1"/>
        <end position="24"/>
    </location>
</feature>
<evidence type="ECO:0000313" key="7">
    <source>
        <dbReference type="Proteomes" id="UP000626109"/>
    </source>
</evidence>
<reference evidence="6" key="1">
    <citation type="submission" date="2021-02" db="EMBL/GenBank/DDBJ databases">
        <authorList>
            <person name="Dougan E. K."/>
            <person name="Rhodes N."/>
            <person name="Thang M."/>
            <person name="Chan C."/>
        </authorList>
    </citation>
    <scope>NUCLEOTIDE SEQUENCE</scope>
</reference>
<feature type="compositionally biased region" description="Polar residues" evidence="4">
    <location>
        <begin position="8"/>
        <end position="24"/>
    </location>
</feature>
<name>A0A813IFR2_POLGL</name>
<dbReference type="InterPro" id="IPR033764">
    <property type="entry name" value="Sdr_B"/>
</dbReference>
<protein>
    <recommendedName>
        <fullName evidence="5">SD-repeat containing protein B domain-containing protein</fullName>
    </recommendedName>
</protein>
<feature type="domain" description="SD-repeat containing protein B" evidence="5">
    <location>
        <begin position="373"/>
        <end position="478"/>
    </location>
</feature>
<dbReference type="Pfam" id="PF17210">
    <property type="entry name" value="SdrD_B"/>
    <property type="match status" value="7"/>
</dbReference>
<comment type="subcellular location">
    <subcellularLocation>
        <location evidence="1">Secreted</location>
    </subcellularLocation>
</comment>
<organism evidence="6 7">
    <name type="scientific">Polarella glacialis</name>
    <name type="common">Dinoflagellate</name>
    <dbReference type="NCBI Taxonomy" id="89957"/>
    <lineage>
        <taxon>Eukaryota</taxon>
        <taxon>Sar</taxon>
        <taxon>Alveolata</taxon>
        <taxon>Dinophyceae</taxon>
        <taxon>Suessiales</taxon>
        <taxon>Suessiaceae</taxon>
        <taxon>Polarella</taxon>
    </lineage>
</organism>
<evidence type="ECO:0000256" key="2">
    <source>
        <dbReference type="ARBA" id="ARBA00022525"/>
    </source>
</evidence>
<feature type="domain" description="SD-repeat containing protein B" evidence="5">
    <location>
        <begin position="46"/>
        <end position="151"/>
    </location>
</feature>
<evidence type="ECO:0000256" key="1">
    <source>
        <dbReference type="ARBA" id="ARBA00004613"/>
    </source>
</evidence>
<accession>A0A813IFR2</accession>
<feature type="domain" description="SD-repeat containing protein B" evidence="5">
    <location>
        <begin position="620"/>
        <end position="725"/>
    </location>
</feature>
<feature type="domain" description="SD-repeat containing protein B" evidence="5">
    <location>
        <begin position="264"/>
        <end position="369"/>
    </location>
</feature>
<keyword evidence="2" id="KW-0964">Secreted</keyword>
<dbReference type="PANTHER" id="PTHR23303:SF15">
    <property type="entry name" value="COLOSSIN-A"/>
    <property type="match status" value="1"/>
</dbReference>
<dbReference type="Proteomes" id="UP000626109">
    <property type="component" value="Unassembled WGS sequence"/>
</dbReference>
<dbReference type="GO" id="GO:0005576">
    <property type="term" value="C:extracellular region"/>
    <property type="evidence" value="ECO:0007669"/>
    <property type="project" value="UniProtKB-SubCell"/>
</dbReference>
<dbReference type="EMBL" id="CAJNNW010008529">
    <property type="protein sequence ID" value="CAE8650126.1"/>
    <property type="molecule type" value="Genomic_DNA"/>
</dbReference>
<comment type="caution">
    <text evidence="6">The sequence shown here is derived from an EMBL/GenBank/DDBJ whole genome shotgun (WGS) entry which is preliminary data.</text>
</comment>
<dbReference type="AlphaFoldDB" id="A0A813IFR2"/>